<evidence type="ECO:0000313" key="6">
    <source>
        <dbReference type="Proteomes" id="UP001597318"/>
    </source>
</evidence>
<dbReference type="InterPro" id="IPR052734">
    <property type="entry name" value="Nod_factor_acetyltransferase"/>
</dbReference>
<keyword evidence="3" id="KW-0472">Membrane</keyword>
<dbReference type="PANTHER" id="PTHR37312:SF1">
    <property type="entry name" value="MEMBRANE-BOUND ACYLTRANSFERASE YKRP-RELATED"/>
    <property type="match status" value="1"/>
</dbReference>
<dbReference type="Pfam" id="PF01757">
    <property type="entry name" value="Acyl_transf_3"/>
    <property type="match status" value="1"/>
</dbReference>
<sequence>MKNRVSYFDNAKFLLIFLVVFGHVIRPFIDESPIMMTIYKFLYTFHMPAFILISGYFAKGFKKKGYVSKIAKKLILPYLIFQGIYSVYYFFVEKQNANVLDPLDPHWSLWFLVSLFFWNLFLFGATRLSATWSLAIAFIIGLSVGYLEDISNYLSLSRTFVFFPLFLLGFYLKREHFDYITRVHVRGVAFFLLSITFITYFFADFDYEWLFGSKSYAQFGDLTIGSAFIRLGFYSLTLVTSLSFLALIPTKQTFFTEWGTRTFYVYLLHGFIIQYMRNTHAVDWMGDFQSIVLLTTLSILLTSILSTKVVKELTSPFIEMKPSGIHYYLKSLSLK</sequence>
<dbReference type="PANTHER" id="PTHR37312">
    <property type="entry name" value="MEMBRANE-BOUND ACYLTRANSFERASE YKRP-RELATED"/>
    <property type="match status" value="1"/>
</dbReference>
<evidence type="ECO:0000256" key="1">
    <source>
        <dbReference type="ARBA" id="ARBA00004370"/>
    </source>
</evidence>
<feature type="transmembrane region" description="Helical" evidence="3">
    <location>
        <begin position="223"/>
        <end position="246"/>
    </location>
</feature>
<name>A0ABW5BWK3_9BACI</name>
<feature type="transmembrane region" description="Helical" evidence="3">
    <location>
        <begin position="70"/>
        <end position="91"/>
    </location>
</feature>
<feature type="transmembrane region" description="Helical" evidence="3">
    <location>
        <begin position="258"/>
        <end position="276"/>
    </location>
</feature>
<accession>A0ABW5BWK3</accession>
<keyword evidence="5" id="KW-0012">Acyltransferase</keyword>
<dbReference type="GO" id="GO:0016746">
    <property type="term" value="F:acyltransferase activity"/>
    <property type="evidence" value="ECO:0007669"/>
    <property type="project" value="UniProtKB-KW"/>
</dbReference>
<feature type="transmembrane region" description="Helical" evidence="3">
    <location>
        <begin position="41"/>
        <end position="58"/>
    </location>
</feature>
<evidence type="ECO:0000313" key="5">
    <source>
        <dbReference type="EMBL" id="MFD2213206.1"/>
    </source>
</evidence>
<feature type="transmembrane region" description="Helical" evidence="3">
    <location>
        <begin position="184"/>
        <end position="203"/>
    </location>
</feature>
<feature type="domain" description="Acyltransferase 3" evidence="4">
    <location>
        <begin position="6"/>
        <end position="305"/>
    </location>
</feature>
<keyword evidence="5" id="KW-0808">Transferase</keyword>
<feature type="transmembrane region" description="Helical" evidence="3">
    <location>
        <begin position="130"/>
        <end position="147"/>
    </location>
</feature>
<reference evidence="6" key="1">
    <citation type="journal article" date="2019" name="Int. J. Syst. Evol. Microbiol.">
        <title>The Global Catalogue of Microorganisms (GCM) 10K type strain sequencing project: providing services to taxonomists for standard genome sequencing and annotation.</title>
        <authorList>
            <consortium name="The Broad Institute Genomics Platform"/>
            <consortium name="The Broad Institute Genome Sequencing Center for Infectious Disease"/>
            <person name="Wu L."/>
            <person name="Ma J."/>
        </authorList>
    </citation>
    <scope>NUCLEOTIDE SEQUENCE [LARGE SCALE GENOMIC DNA]</scope>
    <source>
        <strain evidence="6">CGMCC 1.15474</strain>
    </source>
</reference>
<comment type="subcellular location">
    <subcellularLocation>
        <location evidence="1">Membrane</location>
    </subcellularLocation>
</comment>
<keyword evidence="6" id="KW-1185">Reference proteome</keyword>
<organism evidence="5 6">
    <name type="scientific">Metabacillus endolithicus</name>
    <dbReference type="NCBI Taxonomy" id="1535204"/>
    <lineage>
        <taxon>Bacteria</taxon>
        <taxon>Bacillati</taxon>
        <taxon>Bacillota</taxon>
        <taxon>Bacilli</taxon>
        <taxon>Bacillales</taxon>
        <taxon>Bacillaceae</taxon>
        <taxon>Metabacillus</taxon>
    </lineage>
</organism>
<proteinExistence type="inferred from homology"/>
<feature type="transmembrane region" description="Helical" evidence="3">
    <location>
        <begin position="107"/>
        <end position="123"/>
    </location>
</feature>
<evidence type="ECO:0000259" key="4">
    <source>
        <dbReference type="Pfam" id="PF01757"/>
    </source>
</evidence>
<protein>
    <submittedName>
        <fullName evidence="5">Acyltransferase family protein</fullName>
    </submittedName>
</protein>
<feature type="transmembrane region" description="Helical" evidence="3">
    <location>
        <begin position="12"/>
        <end position="29"/>
    </location>
</feature>
<evidence type="ECO:0000256" key="3">
    <source>
        <dbReference type="SAM" id="Phobius"/>
    </source>
</evidence>
<evidence type="ECO:0000256" key="2">
    <source>
        <dbReference type="ARBA" id="ARBA00007400"/>
    </source>
</evidence>
<feature type="transmembrane region" description="Helical" evidence="3">
    <location>
        <begin position="153"/>
        <end position="172"/>
    </location>
</feature>
<feature type="transmembrane region" description="Helical" evidence="3">
    <location>
        <begin position="288"/>
        <end position="310"/>
    </location>
</feature>
<dbReference type="InterPro" id="IPR002656">
    <property type="entry name" value="Acyl_transf_3_dom"/>
</dbReference>
<gene>
    <name evidence="5" type="ORF">ACFSKK_05685</name>
</gene>
<dbReference type="RefSeq" id="WP_247341258.1">
    <property type="nucleotide sequence ID" value="NZ_CP095550.1"/>
</dbReference>
<dbReference type="Proteomes" id="UP001597318">
    <property type="component" value="Unassembled WGS sequence"/>
</dbReference>
<comment type="caution">
    <text evidence="5">The sequence shown here is derived from an EMBL/GenBank/DDBJ whole genome shotgun (WGS) entry which is preliminary data.</text>
</comment>
<keyword evidence="3" id="KW-0812">Transmembrane</keyword>
<keyword evidence="3" id="KW-1133">Transmembrane helix</keyword>
<comment type="similarity">
    <text evidence="2">Belongs to the acyltransferase 3 family.</text>
</comment>
<dbReference type="EMBL" id="JBHUIK010000001">
    <property type="protein sequence ID" value="MFD2213206.1"/>
    <property type="molecule type" value="Genomic_DNA"/>
</dbReference>